<dbReference type="EMBL" id="FNXF01000007">
    <property type="protein sequence ID" value="SEH93336.1"/>
    <property type="molecule type" value="Genomic_DNA"/>
</dbReference>
<protein>
    <submittedName>
        <fullName evidence="1">Uncharacterized protein</fullName>
    </submittedName>
</protein>
<keyword evidence="2" id="KW-1185">Reference proteome</keyword>
<proteinExistence type="predicted"/>
<dbReference type="Proteomes" id="UP000199371">
    <property type="component" value="Unassembled WGS sequence"/>
</dbReference>
<evidence type="ECO:0000313" key="2">
    <source>
        <dbReference type="Proteomes" id="UP000199371"/>
    </source>
</evidence>
<name>A0A1H6M3B9_9GAMM</name>
<organism evidence="1 2">
    <name type="scientific">Rheinheimera pacifica</name>
    <dbReference type="NCBI Taxonomy" id="173990"/>
    <lineage>
        <taxon>Bacteria</taxon>
        <taxon>Pseudomonadati</taxon>
        <taxon>Pseudomonadota</taxon>
        <taxon>Gammaproteobacteria</taxon>
        <taxon>Chromatiales</taxon>
        <taxon>Chromatiaceae</taxon>
        <taxon>Rheinheimera</taxon>
    </lineage>
</organism>
<dbReference type="AlphaFoldDB" id="A0A1H6M3B9"/>
<evidence type="ECO:0000313" key="1">
    <source>
        <dbReference type="EMBL" id="SEH93336.1"/>
    </source>
</evidence>
<accession>A0A1H6M3B9</accession>
<dbReference type="RefSeq" id="WP_259237746.1">
    <property type="nucleotide sequence ID" value="NZ_DASWWU010000004.1"/>
</dbReference>
<reference evidence="2" key="1">
    <citation type="submission" date="2016-10" db="EMBL/GenBank/DDBJ databases">
        <authorList>
            <person name="Varghese N."/>
            <person name="Submissions S."/>
        </authorList>
    </citation>
    <scope>NUCLEOTIDE SEQUENCE [LARGE SCALE GENOMIC DNA]</scope>
    <source>
        <strain evidence="2">DSM 17616</strain>
    </source>
</reference>
<dbReference type="STRING" id="173990.SAMN05660691_02265"/>
<gene>
    <name evidence="1" type="ORF">SAMN05660691_02265</name>
</gene>
<sequence length="43" mass="4792">MLLSSGWLLLLFLSPVLSIIPVVLLWHWLMPLFGLGQKASGML</sequence>